<dbReference type="SUPFAM" id="SSF64153">
    <property type="entry name" value="YjeF N-terminal domain-like"/>
    <property type="match status" value="1"/>
</dbReference>
<comment type="subunit">
    <text evidence="17">Homotetramer.</text>
</comment>
<dbReference type="FunCoup" id="A0A6N7EVN5">
    <property type="interactions" value="253"/>
</dbReference>
<feature type="binding site" evidence="17">
    <location>
        <position position="518"/>
    </location>
    <ligand>
        <name>(6S)-NADPHX</name>
        <dbReference type="ChEBI" id="CHEBI:64076"/>
    </ligand>
</feature>
<comment type="similarity">
    <text evidence="17">Belongs to the NnrD/CARKD family.</text>
</comment>
<accession>A0A6N7EVN5</accession>
<dbReference type="InterPro" id="IPR017953">
    <property type="entry name" value="Carbohydrate_kinase_pred_CS"/>
</dbReference>
<evidence type="ECO:0000256" key="12">
    <source>
        <dbReference type="ARBA" id="ARBA00023239"/>
    </source>
</evidence>
<evidence type="ECO:0000256" key="19">
    <source>
        <dbReference type="PIRNR" id="PIRNR017184"/>
    </source>
</evidence>
<dbReference type="GO" id="GO:0046496">
    <property type="term" value="P:nicotinamide nucleotide metabolic process"/>
    <property type="evidence" value="ECO:0007669"/>
    <property type="project" value="UniProtKB-UniRule"/>
</dbReference>
<evidence type="ECO:0000256" key="11">
    <source>
        <dbReference type="ARBA" id="ARBA00023235"/>
    </source>
</evidence>
<evidence type="ECO:0000256" key="4">
    <source>
        <dbReference type="ARBA" id="ARBA00009524"/>
    </source>
</evidence>
<dbReference type="RefSeq" id="WP_152809105.1">
    <property type="nucleotide sequence ID" value="NZ_WHNW01000002.1"/>
</dbReference>
<evidence type="ECO:0000256" key="10">
    <source>
        <dbReference type="ARBA" id="ARBA00023027"/>
    </source>
</evidence>
<dbReference type="HAMAP" id="MF_01966">
    <property type="entry name" value="NADHX_epimerase"/>
    <property type="match status" value="1"/>
</dbReference>
<evidence type="ECO:0000256" key="8">
    <source>
        <dbReference type="ARBA" id="ARBA00022857"/>
    </source>
</evidence>
<evidence type="ECO:0000256" key="16">
    <source>
        <dbReference type="ARBA" id="ARBA00049209"/>
    </source>
</evidence>
<dbReference type="PANTHER" id="PTHR12592:SF0">
    <property type="entry name" value="ATP-DEPENDENT (S)-NAD(P)H-HYDRATE DEHYDRATASE"/>
    <property type="match status" value="1"/>
</dbReference>
<dbReference type="GO" id="GO:0005524">
    <property type="term" value="F:ATP binding"/>
    <property type="evidence" value="ECO:0007669"/>
    <property type="project" value="UniProtKB-UniRule"/>
</dbReference>
<feature type="binding site" evidence="18">
    <location>
        <position position="187"/>
    </location>
    <ligand>
        <name>(6S)-NADPHX</name>
        <dbReference type="ChEBI" id="CHEBI:64076"/>
    </ligand>
</feature>
<dbReference type="GO" id="GO:0052855">
    <property type="term" value="F:ADP-dependent NAD(P)H-hydrate dehydratase activity"/>
    <property type="evidence" value="ECO:0007669"/>
    <property type="project" value="UniProtKB-UniRule"/>
</dbReference>
<dbReference type="SUPFAM" id="SSF53613">
    <property type="entry name" value="Ribokinase-like"/>
    <property type="match status" value="1"/>
</dbReference>
<dbReference type="AlphaFoldDB" id="A0A6N7EVN5"/>
<feature type="domain" description="YjeF N-terminal" evidence="22">
    <location>
        <begin position="14"/>
        <end position="264"/>
    </location>
</feature>
<keyword evidence="6 17" id="KW-0547">Nucleotide-binding</keyword>
<comment type="catalytic activity">
    <reaction evidence="1 18 19">
        <text>(6R)-NADHX = (6S)-NADHX</text>
        <dbReference type="Rhea" id="RHEA:32215"/>
        <dbReference type="ChEBI" id="CHEBI:64074"/>
        <dbReference type="ChEBI" id="CHEBI:64075"/>
        <dbReference type="EC" id="5.1.99.6"/>
    </reaction>
</comment>
<dbReference type="PANTHER" id="PTHR12592">
    <property type="entry name" value="ATP-DEPENDENT (S)-NAD(P)H-HYDRATE DEHYDRATASE FAMILY MEMBER"/>
    <property type="match status" value="1"/>
</dbReference>
<comment type="catalytic activity">
    <reaction evidence="16 17 19">
        <text>(6S)-NADPHX + ADP = AMP + phosphate + NADPH + H(+)</text>
        <dbReference type="Rhea" id="RHEA:32235"/>
        <dbReference type="ChEBI" id="CHEBI:15378"/>
        <dbReference type="ChEBI" id="CHEBI:43474"/>
        <dbReference type="ChEBI" id="CHEBI:57783"/>
        <dbReference type="ChEBI" id="CHEBI:64076"/>
        <dbReference type="ChEBI" id="CHEBI:456215"/>
        <dbReference type="ChEBI" id="CHEBI:456216"/>
        <dbReference type="EC" id="4.2.1.136"/>
    </reaction>
</comment>
<comment type="cofactor">
    <cofactor evidence="18 19">
        <name>K(+)</name>
        <dbReference type="ChEBI" id="CHEBI:29103"/>
    </cofactor>
    <text evidence="18 19">Binds 1 potassium ion per subunit.</text>
</comment>
<evidence type="ECO:0000256" key="17">
    <source>
        <dbReference type="HAMAP-Rule" id="MF_01965"/>
    </source>
</evidence>
<comment type="function">
    <text evidence="18">Catalyzes the epimerization of the S- and R-forms of NAD(P)HX, a damaged form of NAD(P)H that is a result of enzymatic or heat-dependent hydration. This is a prerequisite for the S-specific NAD(P)H-hydrate dehydratase to allow the repair of both epimers of NAD(P)HX.</text>
</comment>
<evidence type="ECO:0000256" key="6">
    <source>
        <dbReference type="ARBA" id="ARBA00022741"/>
    </source>
</evidence>
<evidence type="ECO:0000256" key="13">
    <source>
        <dbReference type="ARBA" id="ARBA00023268"/>
    </source>
</evidence>
<keyword evidence="12 17" id="KW-0456">Lyase</keyword>
<evidence type="ECO:0000256" key="14">
    <source>
        <dbReference type="ARBA" id="ARBA00025153"/>
    </source>
</evidence>
<evidence type="ECO:0000256" key="5">
    <source>
        <dbReference type="ARBA" id="ARBA00022723"/>
    </source>
</evidence>
<name>A0A6N7EVN5_9GAMM</name>
<keyword evidence="11 18" id="KW-0413">Isomerase</keyword>
<evidence type="ECO:0000259" key="21">
    <source>
        <dbReference type="PROSITE" id="PS51383"/>
    </source>
</evidence>
<proteinExistence type="inferred from homology"/>
<evidence type="ECO:0000256" key="1">
    <source>
        <dbReference type="ARBA" id="ARBA00000013"/>
    </source>
</evidence>
<comment type="function">
    <text evidence="14 19">Bifunctional enzyme that catalyzes the epimerization of the S- and R-forms of NAD(P)HX and the dehydration of the S-form of NAD(P)HX at the expense of ADP, which is converted to AMP. This allows the repair of both epimers of NAD(P)HX, a damaged form of NAD(P)H that is a result of enzymatic or heat-dependent hydration.</text>
</comment>
<dbReference type="PROSITE" id="PS51385">
    <property type="entry name" value="YJEF_N"/>
    <property type="match status" value="1"/>
</dbReference>
<comment type="function">
    <text evidence="17">Catalyzes the dehydration of the S-form of NAD(P)HX at the expense of ADP, which is converted to AMP. Together with NAD(P)HX epimerase, which catalyzes the epimerization of the S- and R-forms, the enzyme allows the repair of both epimers of NAD(P)HX, a damaged form of NAD(P)H that is a result of enzymatic or heat-dependent hydration.</text>
</comment>
<evidence type="ECO:0000256" key="18">
    <source>
        <dbReference type="HAMAP-Rule" id="MF_01966"/>
    </source>
</evidence>
<dbReference type="InterPro" id="IPR004443">
    <property type="entry name" value="YjeF_N_dom"/>
</dbReference>
<feature type="binding site" evidence="17">
    <location>
        <position position="397"/>
    </location>
    <ligand>
        <name>(6S)-NADPHX</name>
        <dbReference type="ChEBI" id="CHEBI:64076"/>
    </ligand>
</feature>
<evidence type="ECO:0000313" key="23">
    <source>
        <dbReference type="EMBL" id="MPV85655.1"/>
    </source>
</evidence>
<dbReference type="EC" id="5.1.99.6" evidence="19"/>
<feature type="binding site" evidence="17">
    <location>
        <position position="452"/>
    </location>
    <ligand>
        <name>(6S)-NADPHX</name>
        <dbReference type="ChEBI" id="CHEBI:64076"/>
    </ligand>
</feature>
<dbReference type="Pfam" id="PF01256">
    <property type="entry name" value="Carb_kinase"/>
    <property type="match status" value="1"/>
</dbReference>
<evidence type="ECO:0000256" key="15">
    <source>
        <dbReference type="ARBA" id="ARBA00048238"/>
    </source>
</evidence>
<dbReference type="EC" id="4.2.1.136" evidence="19"/>
<feature type="binding site" evidence="17">
    <location>
        <begin position="489"/>
        <end position="493"/>
    </location>
    <ligand>
        <name>AMP</name>
        <dbReference type="ChEBI" id="CHEBI:456215"/>
    </ligand>
</feature>
<dbReference type="PIRSF" id="PIRSF017184">
    <property type="entry name" value="Nnr"/>
    <property type="match status" value="1"/>
</dbReference>
<feature type="compositionally biased region" description="Low complexity" evidence="20">
    <location>
        <begin position="291"/>
        <end position="316"/>
    </location>
</feature>
<dbReference type="GO" id="GO:0046872">
    <property type="term" value="F:metal ion binding"/>
    <property type="evidence" value="ECO:0007669"/>
    <property type="project" value="UniProtKB-UniRule"/>
</dbReference>
<dbReference type="Gene3D" id="3.40.50.10260">
    <property type="entry name" value="YjeF N-terminal domain"/>
    <property type="match status" value="1"/>
</dbReference>
<evidence type="ECO:0000259" key="22">
    <source>
        <dbReference type="PROSITE" id="PS51385"/>
    </source>
</evidence>
<evidence type="ECO:0000313" key="24">
    <source>
        <dbReference type="Proteomes" id="UP000471298"/>
    </source>
</evidence>
<dbReference type="GO" id="GO:0052856">
    <property type="term" value="F:NAD(P)HX epimerase activity"/>
    <property type="evidence" value="ECO:0007669"/>
    <property type="project" value="UniProtKB-UniRule"/>
</dbReference>
<dbReference type="Proteomes" id="UP000471298">
    <property type="component" value="Unassembled WGS sequence"/>
</dbReference>
<dbReference type="InterPro" id="IPR029056">
    <property type="entry name" value="Ribokinase-like"/>
</dbReference>
<protein>
    <recommendedName>
        <fullName evidence="19">Bifunctional NAD(P)H-hydrate repair enzyme</fullName>
    </recommendedName>
    <alternativeName>
        <fullName evidence="19">Nicotinamide nucleotide repair protein</fullName>
    </alternativeName>
    <domain>
        <recommendedName>
            <fullName evidence="19">ADP-dependent (S)-NAD(P)H-hydrate dehydratase</fullName>
            <ecNumber evidence="19">4.2.1.136</ecNumber>
        </recommendedName>
        <alternativeName>
            <fullName evidence="19">ADP-dependent NAD(P)HX dehydratase</fullName>
        </alternativeName>
    </domain>
    <domain>
        <recommendedName>
            <fullName evidence="19">NAD(P)H-hydrate epimerase</fullName>
            <ecNumber evidence="19">5.1.99.6</ecNumber>
        </recommendedName>
    </domain>
</protein>
<comment type="catalytic activity">
    <reaction evidence="2 18 19">
        <text>(6R)-NADPHX = (6S)-NADPHX</text>
        <dbReference type="Rhea" id="RHEA:32227"/>
        <dbReference type="ChEBI" id="CHEBI:64076"/>
        <dbReference type="ChEBI" id="CHEBI:64077"/>
        <dbReference type="EC" id="5.1.99.6"/>
    </reaction>
</comment>
<comment type="catalytic activity">
    <reaction evidence="15 17 19">
        <text>(6S)-NADHX + ADP = AMP + phosphate + NADH + H(+)</text>
        <dbReference type="Rhea" id="RHEA:32223"/>
        <dbReference type="ChEBI" id="CHEBI:15378"/>
        <dbReference type="ChEBI" id="CHEBI:43474"/>
        <dbReference type="ChEBI" id="CHEBI:57945"/>
        <dbReference type="ChEBI" id="CHEBI:64074"/>
        <dbReference type="ChEBI" id="CHEBI:456215"/>
        <dbReference type="ChEBI" id="CHEBI:456216"/>
        <dbReference type="EC" id="4.2.1.136"/>
    </reaction>
</comment>
<feature type="binding site" evidence="17">
    <location>
        <position position="517"/>
    </location>
    <ligand>
        <name>AMP</name>
        <dbReference type="ChEBI" id="CHEBI:456215"/>
    </ligand>
</feature>
<reference evidence="23 24" key="1">
    <citation type="submission" date="2019-10" db="EMBL/GenBank/DDBJ databases">
        <title>Cardiobacteriales fam. a chemoheterotrophic member of the order Cardiobacteriales, and proposal of Cardiobacteriales fam. nov.</title>
        <authorList>
            <person name="Wang C."/>
        </authorList>
    </citation>
    <scope>NUCLEOTIDE SEQUENCE [LARGE SCALE GENOMIC DNA]</scope>
    <source>
        <strain evidence="23 24">ML27</strain>
    </source>
</reference>
<evidence type="ECO:0000256" key="7">
    <source>
        <dbReference type="ARBA" id="ARBA00022840"/>
    </source>
</evidence>
<dbReference type="InParanoid" id="A0A6N7EVN5"/>
<keyword evidence="9 18" id="KW-0630">Potassium</keyword>
<keyword evidence="5 18" id="KW-0479">Metal-binding</keyword>
<comment type="similarity">
    <text evidence="18">Belongs to the NnrE/AIBP family.</text>
</comment>
<comment type="caution">
    <text evidence="23">The sequence shown here is derived from an EMBL/GenBank/DDBJ whole genome shotgun (WGS) entry which is preliminary data.</text>
</comment>
<keyword evidence="10 17" id="KW-0520">NAD</keyword>
<evidence type="ECO:0000256" key="20">
    <source>
        <dbReference type="SAM" id="MobiDB-lite"/>
    </source>
</evidence>
<dbReference type="EMBL" id="WHNW01000002">
    <property type="protein sequence ID" value="MPV85655.1"/>
    <property type="molecule type" value="Genomic_DNA"/>
</dbReference>
<feature type="region of interest" description="Disordered" evidence="20">
    <location>
        <begin position="289"/>
        <end position="319"/>
    </location>
</feature>
<dbReference type="NCBIfam" id="TIGR00196">
    <property type="entry name" value="yjeF_cterm"/>
    <property type="match status" value="1"/>
</dbReference>
<dbReference type="GO" id="GO:0110051">
    <property type="term" value="P:metabolite repair"/>
    <property type="evidence" value="ECO:0007669"/>
    <property type="project" value="TreeGrafter"/>
</dbReference>
<dbReference type="PROSITE" id="PS01050">
    <property type="entry name" value="YJEF_C_2"/>
    <property type="match status" value="1"/>
</dbReference>
<evidence type="ECO:0000256" key="9">
    <source>
        <dbReference type="ARBA" id="ARBA00022958"/>
    </source>
</evidence>
<gene>
    <name evidence="17" type="primary">nnrD</name>
    <name evidence="18" type="synonym">nnrE</name>
    <name evidence="23" type="ORF">GCU85_02745</name>
</gene>
<dbReference type="Gene3D" id="3.40.1190.20">
    <property type="match status" value="1"/>
</dbReference>
<feature type="binding site" evidence="18">
    <location>
        <begin position="157"/>
        <end position="163"/>
    </location>
    <ligand>
        <name>(6S)-NADPHX</name>
        <dbReference type="ChEBI" id="CHEBI:64076"/>
    </ligand>
</feature>
<sequence length="578" mass="61668">MQRVETPLYDAAQIRQGETQLFAHHDSFAIMQRAAEALLTVINECFPLAKHLTDNVDENAAENITENRAENRGTYRVVLGCGNNAGDGLVLAARLKQQGQAVICYTVFDQPRSQSLPPFTGDAAQAYQMAQDSGVPIVPVAKWQSQPTDVIIDAIFGIGLDRPPTGDAQWAIRAINQANAAAVVAVDVPSGLRCDTGQAYTDVADEAGDIDSIDSIEGADLNAVQADMTVTFIGDKIGLHTADGKGLSGQVVVATLGAVLPANLAEATVVRYHCVYHRVYHCGADERRRQQQLNQSGQSRQSGQSGQSRRFSSGNQHKGDFGHVLTIGGGQGMFGGAALAAVSALKVGAGKSSLYAHPDYQSQFHLDGTPLYEVMRCHDLHAIDASICFNAICLGPGLGRDDWGWAQFKTVTERLTTNQRLLIDADGLYHLANSDNHSANRLENAIAVITPHEGEAARLLQITVAAVRQDKPAIVKQLAQTYRCIAVLKGAGTLISDGNSVWINESGNVNLATAGTGDVLAGVISGLLAQGYTPLDAALQGVYRHGLAADDYCAEKKRHSVNKAGGKTLRASDLWSYF</sequence>
<feature type="binding site" evidence="18">
    <location>
        <position position="190"/>
    </location>
    <ligand>
        <name>K(+)</name>
        <dbReference type="ChEBI" id="CHEBI:29103"/>
    </ligand>
</feature>
<feature type="binding site" evidence="18">
    <location>
        <position position="153"/>
    </location>
    <ligand>
        <name>K(+)</name>
        <dbReference type="ChEBI" id="CHEBI:29103"/>
    </ligand>
</feature>
<evidence type="ECO:0000256" key="3">
    <source>
        <dbReference type="ARBA" id="ARBA00006001"/>
    </source>
</evidence>
<evidence type="ECO:0000256" key="2">
    <source>
        <dbReference type="ARBA" id="ARBA00000909"/>
    </source>
</evidence>
<comment type="similarity">
    <text evidence="4 19">In the C-terminal section; belongs to the NnrD/CARKD family.</text>
</comment>
<feature type="domain" description="YjeF C-terminal" evidence="21">
    <location>
        <begin position="301"/>
        <end position="578"/>
    </location>
</feature>
<dbReference type="Pfam" id="PF03853">
    <property type="entry name" value="YjeF_N"/>
    <property type="match status" value="1"/>
</dbReference>
<dbReference type="InterPro" id="IPR000631">
    <property type="entry name" value="CARKD"/>
</dbReference>
<keyword evidence="13" id="KW-0511">Multifunctional enzyme</keyword>
<comment type="similarity">
    <text evidence="3 19">In the N-terminal section; belongs to the NnrE/AIBP family.</text>
</comment>
<comment type="caution">
    <text evidence="17">Lacks conserved residue(s) required for the propagation of feature annotation.</text>
</comment>
<keyword evidence="24" id="KW-1185">Reference proteome</keyword>
<dbReference type="CDD" id="cd01171">
    <property type="entry name" value="YXKO-related"/>
    <property type="match status" value="1"/>
</dbReference>
<dbReference type="InterPro" id="IPR036652">
    <property type="entry name" value="YjeF_N_dom_sf"/>
</dbReference>
<feature type="binding site" evidence="18">
    <location>
        <position position="84"/>
    </location>
    <ligand>
        <name>K(+)</name>
        <dbReference type="ChEBI" id="CHEBI:29103"/>
    </ligand>
</feature>
<dbReference type="HAMAP" id="MF_01965">
    <property type="entry name" value="NADHX_dehydratase"/>
    <property type="match status" value="1"/>
</dbReference>
<keyword evidence="7 17" id="KW-0067">ATP-binding</keyword>
<keyword evidence="8 17" id="KW-0521">NADP</keyword>
<organism evidence="23 24">
    <name type="scientific">Ostreibacterium oceani</name>
    <dbReference type="NCBI Taxonomy" id="2654998"/>
    <lineage>
        <taxon>Bacteria</taxon>
        <taxon>Pseudomonadati</taxon>
        <taxon>Pseudomonadota</taxon>
        <taxon>Gammaproteobacteria</taxon>
        <taxon>Cardiobacteriales</taxon>
        <taxon>Ostreibacteriaceae</taxon>
        <taxon>Ostreibacterium</taxon>
    </lineage>
</organism>
<dbReference type="PROSITE" id="PS51383">
    <property type="entry name" value="YJEF_C_3"/>
    <property type="match status" value="1"/>
</dbReference>
<dbReference type="InterPro" id="IPR030677">
    <property type="entry name" value="Nnr"/>
</dbReference>
<comment type="cofactor">
    <cofactor evidence="17">
        <name>Mg(2+)</name>
        <dbReference type="ChEBI" id="CHEBI:18420"/>
    </cofactor>
</comment>